<sequence length="853" mass="94263">MLNSFRLNALVSSRHPTHQGVLATALGLLAVMALTVLLVRFFPVQWLGGPPEVMSVSLHTTLEIIAVVIASLVFAIGWASHQRQSSRSLLVFACLFLGVALLDFTHTMSYAGMPHFITPSGPEKAIIFWLSARLLATLALFWVTFSPWNVPHTGANRFTVLLLVLLVVAVVHLIVLRFPDLAPRTFSPETGLTAFKIWFEYALIGTHVFIAIGLWRAMQRPLPFNAAALFGAVGAMALSELCFTFYESVTDHLNLLGHLIKIASYLFLFKAIFVDTVEQPYTEMEASGKRLKAVFDALPDIVLELDSKGRVIQFHAPRAKRLPLSDKPMVGRDLAPLLPEAARALCERTFARARLNGHAQSEPFKLIIKDHLFWFQISAAPKASVGVEDDGHFVVIARDVTKSKEQESEILRLGQYDSLTGLPNRKLFHQRVDLALGLMERSGGSLALLFIDLDHFKNINDTLGHEIGDLMLKALADRLRTNLREEDTLSRQGGDEFIMALPGLDGVAAVHVAERILASIVRPVSFGEHISTTSASIGIAVYPEDGTNFDELSRHADAAMYQAKQDGRNTYRFFTHELQTRMSRMLALENSLRSANDNLELSLRYQPQWDLSTQQVTGMEALLRWNHPELGEVDANEFIPAAESSGQILALNDWVLNQALAQLKRWLDEGVAAAPVAVNLSLTEFRRGDLAKHISKCLQTWNVSPAYLQLEVTEAMLMVDPDSAVVQLQQLSALGVHIVIDDFGTCYSSLLQVKRFQAHTIKIDRSFIEGLESNPDKLTIVSSMISLAHELGLDTLAEGVETEEQLTLLRQHGCRFAQGFYLGRPLDPASMTTLLRGSAAPAAPQPDKPGLGA</sequence>
<feature type="transmembrane region" description="Helical" evidence="1">
    <location>
        <begin position="198"/>
        <end position="215"/>
    </location>
</feature>
<dbReference type="SMART" id="SM00267">
    <property type="entry name" value="GGDEF"/>
    <property type="match status" value="1"/>
</dbReference>
<dbReference type="PANTHER" id="PTHR44757:SF2">
    <property type="entry name" value="BIOFILM ARCHITECTURE MAINTENANCE PROTEIN MBAA"/>
    <property type="match status" value="1"/>
</dbReference>
<dbReference type="InterPro" id="IPR035919">
    <property type="entry name" value="EAL_sf"/>
</dbReference>
<keyword evidence="1" id="KW-0472">Membrane</keyword>
<dbReference type="AlphaFoldDB" id="A0A0F9XLS5"/>
<dbReference type="Pfam" id="PF00990">
    <property type="entry name" value="GGDEF"/>
    <property type="match status" value="1"/>
</dbReference>
<protein>
    <recommendedName>
        <fullName evidence="5">GGDEF domain-containing protein</fullName>
    </recommendedName>
</protein>
<feature type="transmembrane region" description="Helical" evidence="1">
    <location>
        <begin position="88"/>
        <end position="106"/>
    </location>
</feature>
<evidence type="ECO:0000313" key="4">
    <source>
        <dbReference type="EMBL" id="KKN93078.1"/>
    </source>
</evidence>
<dbReference type="InterPro" id="IPR033425">
    <property type="entry name" value="MASE3"/>
</dbReference>
<name>A0A0F9XLS5_9ZZZZ</name>
<dbReference type="Gene3D" id="3.30.450.20">
    <property type="entry name" value="PAS domain"/>
    <property type="match status" value="1"/>
</dbReference>
<dbReference type="FunFam" id="3.30.70.270:FF:000001">
    <property type="entry name" value="Diguanylate cyclase domain protein"/>
    <property type="match status" value="1"/>
</dbReference>
<gene>
    <name evidence="4" type="ORF">LCGC14_0201670</name>
</gene>
<accession>A0A0F9XLS5</accession>
<dbReference type="Gene3D" id="3.30.70.270">
    <property type="match status" value="1"/>
</dbReference>
<evidence type="ECO:0000259" key="3">
    <source>
        <dbReference type="PROSITE" id="PS50887"/>
    </source>
</evidence>
<feature type="transmembrane region" description="Helical" evidence="1">
    <location>
        <begin position="227"/>
        <end position="246"/>
    </location>
</feature>
<dbReference type="CDD" id="cd00130">
    <property type="entry name" value="PAS"/>
    <property type="match status" value="1"/>
</dbReference>
<dbReference type="SUPFAM" id="SSF141868">
    <property type="entry name" value="EAL domain-like"/>
    <property type="match status" value="1"/>
</dbReference>
<proteinExistence type="predicted"/>
<evidence type="ECO:0000256" key="1">
    <source>
        <dbReference type="SAM" id="Phobius"/>
    </source>
</evidence>
<dbReference type="PROSITE" id="PS50883">
    <property type="entry name" value="EAL"/>
    <property type="match status" value="1"/>
</dbReference>
<dbReference type="PANTHER" id="PTHR44757">
    <property type="entry name" value="DIGUANYLATE CYCLASE DGCP"/>
    <property type="match status" value="1"/>
</dbReference>
<feature type="transmembrane region" description="Helical" evidence="1">
    <location>
        <begin position="126"/>
        <end position="146"/>
    </location>
</feature>
<dbReference type="CDD" id="cd01949">
    <property type="entry name" value="GGDEF"/>
    <property type="match status" value="1"/>
</dbReference>
<dbReference type="SMART" id="SM00052">
    <property type="entry name" value="EAL"/>
    <property type="match status" value="1"/>
</dbReference>
<dbReference type="InterPro" id="IPR043128">
    <property type="entry name" value="Rev_trsase/Diguanyl_cyclase"/>
</dbReference>
<keyword evidence="1" id="KW-1133">Transmembrane helix</keyword>
<dbReference type="InterPro" id="IPR052155">
    <property type="entry name" value="Biofilm_reg_signaling"/>
</dbReference>
<comment type="caution">
    <text evidence="4">The sequence shown here is derived from an EMBL/GenBank/DDBJ whole genome shotgun (WGS) entry which is preliminary data.</text>
</comment>
<feature type="transmembrane region" description="Helical" evidence="1">
    <location>
        <begin position="62"/>
        <end position="81"/>
    </location>
</feature>
<dbReference type="SUPFAM" id="SSF55073">
    <property type="entry name" value="Nucleotide cyclase"/>
    <property type="match status" value="1"/>
</dbReference>
<feature type="transmembrane region" description="Helical" evidence="1">
    <location>
        <begin position="21"/>
        <end position="42"/>
    </location>
</feature>
<dbReference type="Pfam" id="PF17159">
    <property type="entry name" value="MASE3"/>
    <property type="match status" value="1"/>
</dbReference>
<dbReference type="InterPro" id="IPR035965">
    <property type="entry name" value="PAS-like_dom_sf"/>
</dbReference>
<keyword evidence="1" id="KW-0812">Transmembrane</keyword>
<dbReference type="Gene3D" id="3.20.20.450">
    <property type="entry name" value="EAL domain"/>
    <property type="match status" value="1"/>
</dbReference>
<dbReference type="InterPro" id="IPR029787">
    <property type="entry name" value="Nucleotide_cyclase"/>
</dbReference>
<reference evidence="4" key="1">
    <citation type="journal article" date="2015" name="Nature">
        <title>Complex archaea that bridge the gap between prokaryotes and eukaryotes.</title>
        <authorList>
            <person name="Spang A."/>
            <person name="Saw J.H."/>
            <person name="Jorgensen S.L."/>
            <person name="Zaremba-Niedzwiedzka K."/>
            <person name="Martijn J."/>
            <person name="Lind A.E."/>
            <person name="van Eijk R."/>
            <person name="Schleper C."/>
            <person name="Guy L."/>
            <person name="Ettema T.J."/>
        </authorList>
    </citation>
    <scope>NUCLEOTIDE SEQUENCE</scope>
</reference>
<dbReference type="Pfam" id="PF00563">
    <property type="entry name" value="EAL"/>
    <property type="match status" value="1"/>
</dbReference>
<organism evidence="4">
    <name type="scientific">marine sediment metagenome</name>
    <dbReference type="NCBI Taxonomy" id="412755"/>
    <lineage>
        <taxon>unclassified sequences</taxon>
        <taxon>metagenomes</taxon>
        <taxon>ecological metagenomes</taxon>
    </lineage>
</organism>
<dbReference type="CDD" id="cd01948">
    <property type="entry name" value="EAL"/>
    <property type="match status" value="1"/>
</dbReference>
<feature type="transmembrane region" description="Helical" evidence="1">
    <location>
        <begin position="158"/>
        <end position="178"/>
    </location>
</feature>
<dbReference type="PROSITE" id="PS50887">
    <property type="entry name" value="GGDEF"/>
    <property type="match status" value="1"/>
</dbReference>
<dbReference type="InterPro" id="IPR000014">
    <property type="entry name" value="PAS"/>
</dbReference>
<dbReference type="InterPro" id="IPR000160">
    <property type="entry name" value="GGDEF_dom"/>
</dbReference>
<dbReference type="SUPFAM" id="SSF55785">
    <property type="entry name" value="PYP-like sensor domain (PAS domain)"/>
    <property type="match status" value="1"/>
</dbReference>
<evidence type="ECO:0008006" key="5">
    <source>
        <dbReference type="Google" id="ProtNLM"/>
    </source>
</evidence>
<feature type="domain" description="EAL" evidence="2">
    <location>
        <begin position="585"/>
        <end position="839"/>
    </location>
</feature>
<evidence type="ECO:0000259" key="2">
    <source>
        <dbReference type="PROSITE" id="PS50883"/>
    </source>
</evidence>
<feature type="domain" description="GGDEF" evidence="3">
    <location>
        <begin position="444"/>
        <end position="576"/>
    </location>
</feature>
<dbReference type="NCBIfam" id="TIGR00254">
    <property type="entry name" value="GGDEF"/>
    <property type="match status" value="1"/>
</dbReference>
<dbReference type="InterPro" id="IPR001633">
    <property type="entry name" value="EAL_dom"/>
</dbReference>
<dbReference type="EMBL" id="LAZR01000089">
    <property type="protein sequence ID" value="KKN93078.1"/>
    <property type="molecule type" value="Genomic_DNA"/>
</dbReference>
<dbReference type="NCBIfam" id="TIGR00229">
    <property type="entry name" value="sensory_box"/>
    <property type="match status" value="1"/>
</dbReference>